<dbReference type="Gene3D" id="1.10.340.70">
    <property type="match status" value="1"/>
</dbReference>
<dbReference type="GO" id="GO:0046872">
    <property type="term" value="F:metal ion binding"/>
    <property type="evidence" value="ECO:0007669"/>
    <property type="project" value="UniProtKB-KW"/>
</dbReference>
<evidence type="ECO:0000256" key="12">
    <source>
        <dbReference type="ARBA" id="ARBA00022908"/>
    </source>
</evidence>
<keyword evidence="15" id="KW-0238">DNA-binding</keyword>
<keyword evidence="2" id="KW-0645">Protease</keyword>
<dbReference type="GO" id="GO:0003964">
    <property type="term" value="F:RNA-directed DNA polymerase activity"/>
    <property type="evidence" value="ECO:0007669"/>
    <property type="project" value="UniProtKB-KW"/>
</dbReference>
<dbReference type="GO" id="GO:0006310">
    <property type="term" value="P:DNA recombination"/>
    <property type="evidence" value="ECO:0007669"/>
    <property type="project" value="UniProtKB-KW"/>
</dbReference>
<feature type="compositionally biased region" description="Low complexity" evidence="17">
    <location>
        <begin position="268"/>
        <end position="284"/>
    </location>
</feature>
<evidence type="ECO:0000313" key="21">
    <source>
        <dbReference type="Proteomes" id="UP000235392"/>
    </source>
</evidence>
<dbReference type="Gene3D" id="2.40.70.10">
    <property type="entry name" value="Acid Proteases"/>
    <property type="match status" value="1"/>
</dbReference>
<feature type="domain" description="Integrase catalytic" evidence="19">
    <location>
        <begin position="1473"/>
        <end position="1632"/>
    </location>
</feature>
<dbReference type="InterPro" id="IPR021109">
    <property type="entry name" value="Peptidase_aspartic_dom_sf"/>
</dbReference>
<evidence type="ECO:0000256" key="5">
    <source>
        <dbReference type="ARBA" id="ARBA00022722"/>
    </source>
</evidence>
<dbReference type="Pfam" id="PF00078">
    <property type="entry name" value="RVT_1"/>
    <property type="match status" value="1"/>
</dbReference>
<dbReference type="PROSITE" id="PS50994">
    <property type="entry name" value="INTEGRASE"/>
    <property type="match status" value="1"/>
</dbReference>
<feature type="region of interest" description="Disordered" evidence="17">
    <location>
        <begin position="268"/>
        <end position="297"/>
    </location>
</feature>
<name>A0A2N5UFT5_9BASI</name>
<evidence type="ECO:0000256" key="14">
    <source>
        <dbReference type="ARBA" id="ARBA00022932"/>
    </source>
</evidence>
<keyword evidence="4" id="KW-0548">Nucleotidyltransferase</keyword>
<dbReference type="InterPro" id="IPR056924">
    <property type="entry name" value="SH3_Tf2-1"/>
</dbReference>
<dbReference type="InterPro" id="IPR036397">
    <property type="entry name" value="RNaseH_sf"/>
</dbReference>
<dbReference type="Gene3D" id="3.30.70.270">
    <property type="match status" value="2"/>
</dbReference>
<evidence type="ECO:0000256" key="9">
    <source>
        <dbReference type="ARBA" id="ARBA00022801"/>
    </source>
</evidence>
<evidence type="ECO:0000256" key="2">
    <source>
        <dbReference type="ARBA" id="ARBA00022670"/>
    </source>
</evidence>
<feature type="compositionally biased region" description="Polar residues" evidence="17">
    <location>
        <begin position="325"/>
        <end position="337"/>
    </location>
</feature>
<organism evidence="20 21">
    <name type="scientific">Puccinia coronata f. sp. avenae</name>
    <dbReference type="NCBI Taxonomy" id="200324"/>
    <lineage>
        <taxon>Eukaryota</taxon>
        <taxon>Fungi</taxon>
        <taxon>Dikarya</taxon>
        <taxon>Basidiomycota</taxon>
        <taxon>Pucciniomycotina</taxon>
        <taxon>Pucciniomycetes</taxon>
        <taxon>Pucciniales</taxon>
        <taxon>Pucciniaceae</taxon>
        <taxon>Puccinia</taxon>
    </lineage>
</organism>
<dbReference type="SUPFAM" id="SSF56672">
    <property type="entry name" value="DNA/RNA polymerases"/>
    <property type="match status" value="1"/>
</dbReference>
<evidence type="ECO:0000256" key="10">
    <source>
        <dbReference type="ARBA" id="ARBA00022842"/>
    </source>
</evidence>
<dbReference type="Gene3D" id="3.10.20.370">
    <property type="match status" value="1"/>
</dbReference>
<dbReference type="InterPro" id="IPR012337">
    <property type="entry name" value="RNaseH-like_sf"/>
</dbReference>
<proteinExistence type="predicted"/>
<comment type="caution">
    <text evidence="20">The sequence shown here is derived from an EMBL/GenBank/DDBJ whole genome shotgun (WGS) entry which is preliminary data.</text>
</comment>
<protein>
    <recommendedName>
        <fullName evidence="1">RNA-directed DNA polymerase</fullName>
        <ecNumber evidence="1">2.7.7.49</ecNumber>
    </recommendedName>
</protein>
<feature type="region of interest" description="Disordered" evidence="17">
    <location>
        <begin position="320"/>
        <end position="389"/>
    </location>
</feature>
<evidence type="ECO:0000259" key="18">
    <source>
        <dbReference type="PROSITE" id="PS50878"/>
    </source>
</evidence>
<dbReference type="Proteomes" id="UP000235392">
    <property type="component" value="Unassembled WGS sequence"/>
</dbReference>
<keyword evidence="7" id="KW-0064">Aspartyl protease</keyword>
<keyword evidence="16" id="KW-0233">DNA recombination</keyword>
<gene>
    <name evidence="20" type="ORF">PCASD_11337</name>
</gene>
<keyword evidence="14" id="KW-0239">DNA-directed DNA polymerase</keyword>
<evidence type="ECO:0000256" key="16">
    <source>
        <dbReference type="ARBA" id="ARBA00023172"/>
    </source>
</evidence>
<dbReference type="CDD" id="cd00303">
    <property type="entry name" value="retropepsin_like"/>
    <property type="match status" value="1"/>
</dbReference>
<evidence type="ECO:0000256" key="6">
    <source>
        <dbReference type="ARBA" id="ARBA00022723"/>
    </source>
</evidence>
<sequence>MHARELPSPLHASCRCHPADHHYPPCCSLLASTPSASDQATPIACTSWHKTEGLECGGSYCPEYHGGTACRNSNRNSSNKIAKKDLKAKGKVKEHLSIQKNTIGLNNTTNTTKQSIRWQRVRYQPLNLYPTITFDNNGNPERKPEAAEVKAAIRKADNTFFFLRSGRCVIMDPKPDPEDKPSVIAVMEFTRWEDLTEKDNTTTDGTLVKGHIRPLHFFFLNPQPNVPQSESAARCLMTTRSATNPEDLSYNADPESIIRAANAAKRQAAASASLPSTTPPSFTAPDPPKPEMADKINYPPCLARPTYAFWREIISGRRPYAPDHGSTTSQHHSSPTGSRGHCRTYVANGRGQRSPDRQTRDAILLLSVRPQEASRSHSSPPDPPTGRVDLQKFRIADGPSYNGPFHAIEPFLKWLSAVQIFFATKAVTHDADKIRIVGGLIREINTLSFYSNGVEQFVLKTWQEFKTSLLDFALPTLWRTKLRHQIHKLTMGDSESFLNYSTRARTLQSLVNFDNHTFSDFDLAEFVVSGLPDELKAQANNFELLEKVPFVYGTFESKLQRFYDNLPKKAGGRSRSAVQLAPPAQSSGPRLTKEETIWRIHSFLDSEGRCHHCKKTCGSLPGACAGPMSRDYIDIPTTFVAPTKPPNYKPPKAWSSSQPAGKPTQPPAGRSTSRPSAVAGVSETPLFPDLDTASVAAFAAIDEELRLARTEGYVKPPRIVILLHCGDSNLRGLVDTGSEINLISETAARKLPLDIQHSTCPTRITLALDNKATQPLVLDRFITATLTDPLSELKFPDVHLKIGPIVGEYDMILGTPFLSQFHLSVSVSSQSIICNESARSIFDYRCTHHNEPKRESTREQPEDGKLPMTLESQILKEFEDLFPVDIPAVSSEAEVLSQSKDATFPDKMQDAASKIRHRIVLTDPDAIINERQTHPPLDESIRFPSMIIPKKDPTALPRWVCDYRTLNKFTVKDRSPLPNVDELLRLVATGKIFSVLDQTNAFFQTRMREADIPLTAVKTPWGLHEWVVMPMGLTNAPATHQARLEEALGELINNICVVYLDDIVVFSDSITSHEQHIRRVLERLRRANLYCSPKKTQLFRTTVKFLGHWISPDGVRADDEKIAQVLDWPSPTSPKGVKKFLGTVQWMKKFIWGLQKYVGTLTPLTSSKLDKKDFKWGQAEEDAFNNIKRIMTSLPCLKNVDYESDDPLWLFTDASGSGLGAALFQGKDWKQASPIAYESHLMTPAERNYPVHEQELLAVVHALQKWRMLLLGMKIHVMTDHHSLTHLLKQRNLSRRQARWTELLADFDLEFDYIKGEDNTVADALSRKNIPSEDEAISPHSVACVAALTELGTMLSDSLKTKVMAGYTLDHFCTTLRRSLPLRDDCVDADGLMFIDGRLVIPNTGDLRLTLMTEAHERLGHLGYLKTISELRRDFFWPKMAKDVDSFVRSCLVCQRTKAPTTAPTGKMLTPEFPRIPLQDIAIDFVGPFKSTGHYDMLMSCTCRLSGFTRLIPTLQKDTAEKTASRFFTSWLALFGSPSSIISDRDKAWSSRFWQALMNRTSTRFHRSSAFHPQGDGRSERTNKTVGQILRALTTKRQGKWLELLPAVEYAINSAVNVATGISPLELLFGRPPTLFADTPAEDAPPALSKWLRIREAYWHDTRDRLCLSRIRQAHQHNKRNTAKDPVAEGSQVLLNSADWRATRQTGSDKLKDRFEGPYEVLRVFNHGQNVELDLPDGDLRHPAFHVSKIKPFVDRTGIAGSLTTKVSSSHECTPK</sequence>
<dbReference type="GO" id="GO:0006508">
    <property type="term" value="P:proteolysis"/>
    <property type="evidence" value="ECO:0007669"/>
    <property type="project" value="UniProtKB-KW"/>
</dbReference>
<dbReference type="InterPro" id="IPR001584">
    <property type="entry name" value="Integrase_cat-core"/>
</dbReference>
<keyword evidence="13" id="KW-0695">RNA-directed DNA polymerase</keyword>
<dbReference type="Gene3D" id="3.10.10.10">
    <property type="entry name" value="HIV Type 1 Reverse Transcriptase, subunit A, domain 1"/>
    <property type="match status" value="1"/>
</dbReference>
<dbReference type="Pfam" id="PF24626">
    <property type="entry name" value="SH3_Tf2-1"/>
    <property type="match status" value="1"/>
</dbReference>
<keyword evidence="10" id="KW-0460">Magnesium</keyword>
<dbReference type="GO" id="GO:0015074">
    <property type="term" value="P:DNA integration"/>
    <property type="evidence" value="ECO:0007669"/>
    <property type="project" value="UniProtKB-KW"/>
</dbReference>
<dbReference type="EC" id="2.7.7.49" evidence="1"/>
<keyword evidence="3" id="KW-0808">Transferase</keyword>
<dbReference type="FunFam" id="3.30.70.270:FF:000020">
    <property type="entry name" value="Transposon Tf2-6 polyprotein-like Protein"/>
    <property type="match status" value="1"/>
</dbReference>
<dbReference type="CDD" id="cd09274">
    <property type="entry name" value="RNase_HI_RT_Ty3"/>
    <property type="match status" value="1"/>
</dbReference>
<dbReference type="InterPro" id="IPR043502">
    <property type="entry name" value="DNA/RNA_pol_sf"/>
</dbReference>
<reference evidence="20 21" key="1">
    <citation type="submission" date="2017-11" db="EMBL/GenBank/DDBJ databases">
        <title>De novo assembly and phasing of dikaryotic genomes from two isolates of Puccinia coronata f. sp. avenae, the causal agent of oat crown rust.</title>
        <authorList>
            <person name="Miller M.E."/>
            <person name="Zhang Y."/>
            <person name="Omidvar V."/>
            <person name="Sperschneider J."/>
            <person name="Schwessinger B."/>
            <person name="Raley C."/>
            <person name="Palmer J.M."/>
            <person name="Garnica D."/>
            <person name="Upadhyaya N."/>
            <person name="Rathjen J."/>
            <person name="Taylor J.M."/>
            <person name="Park R.F."/>
            <person name="Dodds P.N."/>
            <person name="Hirsch C.D."/>
            <person name="Kianian S.F."/>
            <person name="Figueroa M."/>
        </authorList>
    </citation>
    <scope>NUCLEOTIDE SEQUENCE [LARGE SCALE GENOMIC DNA]</scope>
    <source>
        <strain evidence="20">12SD80</strain>
    </source>
</reference>
<dbReference type="Pfam" id="PF17921">
    <property type="entry name" value="Integrase_H2C2"/>
    <property type="match status" value="1"/>
</dbReference>
<keyword evidence="12" id="KW-0229">DNA integration</keyword>
<dbReference type="InterPro" id="IPR000477">
    <property type="entry name" value="RT_dom"/>
</dbReference>
<dbReference type="PANTHER" id="PTHR37984:SF5">
    <property type="entry name" value="PROTEIN NYNRIN-LIKE"/>
    <property type="match status" value="1"/>
</dbReference>
<evidence type="ECO:0000259" key="19">
    <source>
        <dbReference type="PROSITE" id="PS50994"/>
    </source>
</evidence>
<evidence type="ECO:0000256" key="15">
    <source>
        <dbReference type="ARBA" id="ARBA00023125"/>
    </source>
</evidence>
<evidence type="ECO:0000256" key="13">
    <source>
        <dbReference type="ARBA" id="ARBA00022918"/>
    </source>
</evidence>
<evidence type="ECO:0000256" key="7">
    <source>
        <dbReference type="ARBA" id="ARBA00022750"/>
    </source>
</evidence>
<keyword evidence="8" id="KW-0255">Endonuclease</keyword>
<accession>A0A2N5UFT5</accession>
<dbReference type="Pfam" id="PF17917">
    <property type="entry name" value="RT_RNaseH"/>
    <property type="match status" value="1"/>
</dbReference>
<feature type="region of interest" description="Disordered" evidence="17">
    <location>
        <begin position="644"/>
        <end position="683"/>
    </location>
</feature>
<keyword evidence="5" id="KW-0540">Nuclease</keyword>
<evidence type="ECO:0000256" key="4">
    <source>
        <dbReference type="ARBA" id="ARBA00022695"/>
    </source>
</evidence>
<dbReference type="GO" id="GO:0003723">
    <property type="term" value="F:RNA binding"/>
    <property type="evidence" value="ECO:0007669"/>
    <property type="project" value="UniProtKB-KW"/>
</dbReference>
<dbReference type="FunFam" id="1.10.340.70:FF:000001">
    <property type="entry name" value="Retrovirus-related Pol polyprotein from transposon gypsy-like Protein"/>
    <property type="match status" value="1"/>
</dbReference>
<evidence type="ECO:0000256" key="11">
    <source>
        <dbReference type="ARBA" id="ARBA00022884"/>
    </source>
</evidence>
<dbReference type="GO" id="GO:0003677">
    <property type="term" value="F:DNA binding"/>
    <property type="evidence" value="ECO:0007669"/>
    <property type="project" value="UniProtKB-KW"/>
</dbReference>
<dbReference type="InterPro" id="IPR050951">
    <property type="entry name" value="Retrovirus_Pol_polyprotein"/>
</dbReference>
<dbReference type="GO" id="GO:0003887">
    <property type="term" value="F:DNA-directed DNA polymerase activity"/>
    <property type="evidence" value="ECO:0007669"/>
    <property type="project" value="UniProtKB-KW"/>
</dbReference>
<keyword evidence="11" id="KW-0694">RNA-binding</keyword>
<dbReference type="GO" id="GO:0004190">
    <property type="term" value="F:aspartic-type endopeptidase activity"/>
    <property type="evidence" value="ECO:0007669"/>
    <property type="project" value="UniProtKB-KW"/>
</dbReference>
<feature type="region of interest" description="Disordered" evidence="17">
    <location>
        <begin position="571"/>
        <end position="592"/>
    </location>
</feature>
<dbReference type="InterPro" id="IPR041373">
    <property type="entry name" value="RT_RNaseH"/>
</dbReference>
<dbReference type="InterPro" id="IPR043128">
    <property type="entry name" value="Rev_trsase/Diguanyl_cyclase"/>
</dbReference>
<feature type="domain" description="Reverse transcriptase" evidence="18">
    <location>
        <begin position="929"/>
        <end position="1110"/>
    </location>
</feature>
<evidence type="ECO:0000256" key="3">
    <source>
        <dbReference type="ARBA" id="ARBA00022679"/>
    </source>
</evidence>
<dbReference type="GO" id="GO:0004519">
    <property type="term" value="F:endonuclease activity"/>
    <property type="evidence" value="ECO:0007669"/>
    <property type="project" value="UniProtKB-KW"/>
</dbReference>
<keyword evidence="6" id="KW-0479">Metal-binding</keyword>
<dbReference type="SUPFAM" id="SSF53098">
    <property type="entry name" value="Ribonuclease H-like"/>
    <property type="match status" value="1"/>
</dbReference>
<dbReference type="Gene3D" id="3.30.420.10">
    <property type="entry name" value="Ribonuclease H-like superfamily/Ribonuclease H"/>
    <property type="match status" value="1"/>
</dbReference>
<dbReference type="FunFam" id="3.10.20.370:FF:000001">
    <property type="entry name" value="Retrovirus-related Pol polyprotein from transposon 17.6-like protein"/>
    <property type="match status" value="1"/>
</dbReference>
<evidence type="ECO:0000313" key="20">
    <source>
        <dbReference type="EMBL" id="PLW36602.1"/>
    </source>
</evidence>
<dbReference type="EMBL" id="PGCI01000157">
    <property type="protein sequence ID" value="PLW36602.1"/>
    <property type="molecule type" value="Genomic_DNA"/>
</dbReference>
<evidence type="ECO:0000256" key="1">
    <source>
        <dbReference type="ARBA" id="ARBA00012493"/>
    </source>
</evidence>
<keyword evidence="9" id="KW-0378">Hydrolase</keyword>
<dbReference type="PANTHER" id="PTHR37984">
    <property type="entry name" value="PROTEIN CBG26694"/>
    <property type="match status" value="1"/>
</dbReference>
<dbReference type="PROSITE" id="PS50878">
    <property type="entry name" value="RT_POL"/>
    <property type="match status" value="1"/>
</dbReference>
<dbReference type="CDD" id="cd01647">
    <property type="entry name" value="RT_LTR"/>
    <property type="match status" value="1"/>
</dbReference>
<evidence type="ECO:0000256" key="8">
    <source>
        <dbReference type="ARBA" id="ARBA00022759"/>
    </source>
</evidence>
<dbReference type="GO" id="GO:0005634">
    <property type="term" value="C:nucleus"/>
    <property type="evidence" value="ECO:0007669"/>
    <property type="project" value="UniProtKB-ARBA"/>
</dbReference>
<evidence type="ECO:0000256" key="17">
    <source>
        <dbReference type="SAM" id="MobiDB-lite"/>
    </source>
</evidence>
<dbReference type="InterPro" id="IPR041588">
    <property type="entry name" value="Integrase_H2C2"/>
</dbReference>